<keyword evidence="1" id="KW-0472">Membrane</keyword>
<dbReference type="EMBL" id="BSUK01000001">
    <property type="protein sequence ID" value="GMA26215.1"/>
    <property type="molecule type" value="Genomic_DNA"/>
</dbReference>
<evidence type="ECO:0000313" key="3">
    <source>
        <dbReference type="Proteomes" id="UP001157091"/>
    </source>
</evidence>
<keyword evidence="3" id="KW-1185">Reference proteome</keyword>
<organism evidence="2 3">
    <name type="scientific">Luteimicrobium album</name>
    <dbReference type="NCBI Taxonomy" id="1054550"/>
    <lineage>
        <taxon>Bacteria</taxon>
        <taxon>Bacillati</taxon>
        <taxon>Actinomycetota</taxon>
        <taxon>Actinomycetes</taxon>
        <taxon>Micrococcales</taxon>
        <taxon>Luteimicrobium</taxon>
    </lineage>
</organism>
<keyword evidence="1" id="KW-1133">Transmembrane helix</keyword>
<proteinExistence type="predicted"/>
<name>A0ABQ6I609_9MICO</name>
<evidence type="ECO:0000313" key="2">
    <source>
        <dbReference type="EMBL" id="GMA26215.1"/>
    </source>
</evidence>
<accession>A0ABQ6I609</accession>
<dbReference type="RefSeq" id="WP_284294568.1">
    <property type="nucleotide sequence ID" value="NZ_BSUK01000001.1"/>
</dbReference>
<gene>
    <name evidence="2" type="ORF">GCM10025864_39740</name>
</gene>
<keyword evidence="1" id="KW-0812">Transmembrane</keyword>
<reference evidence="3" key="1">
    <citation type="journal article" date="2019" name="Int. J. Syst. Evol. Microbiol.">
        <title>The Global Catalogue of Microorganisms (GCM) 10K type strain sequencing project: providing services to taxonomists for standard genome sequencing and annotation.</title>
        <authorList>
            <consortium name="The Broad Institute Genomics Platform"/>
            <consortium name="The Broad Institute Genome Sequencing Center for Infectious Disease"/>
            <person name="Wu L."/>
            <person name="Ma J."/>
        </authorList>
    </citation>
    <scope>NUCLEOTIDE SEQUENCE [LARGE SCALE GENOMIC DNA]</scope>
    <source>
        <strain evidence="3">NBRC 106348</strain>
    </source>
</reference>
<evidence type="ECO:0008006" key="4">
    <source>
        <dbReference type="Google" id="ProtNLM"/>
    </source>
</evidence>
<protein>
    <recommendedName>
        <fullName evidence="4">DUF1640 domain-containing protein</fullName>
    </recommendedName>
</protein>
<comment type="caution">
    <text evidence="2">The sequence shown here is derived from an EMBL/GenBank/DDBJ whole genome shotgun (WGS) entry which is preliminary data.</text>
</comment>
<evidence type="ECO:0000256" key="1">
    <source>
        <dbReference type="SAM" id="Phobius"/>
    </source>
</evidence>
<feature type="transmembrane region" description="Helical" evidence="1">
    <location>
        <begin position="96"/>
        <end position="116"/>
    </location>
</feature>
<dbReference type="Proteomes" id="UP001157091">
    <property type="component" value="Unassembled WGS sequence"/>
</dbReference>
<sequence>MSPETEPTPWELMRVLRTIDGKIDNLVTKDVFAAETRRTDERFASQGQDIVDERAERVAALAAEKSAREKAILEVEQDLNKAIVATGNRLDSLVAFARWAAGAFGAVALAVLVFVLPHLRWGS</sequence>